<organism evidence="1">
    <name type="scientific">marine sediment metagenome</name>
    <dbReference type="NCBI Taxonomy" id="412755"/>
    <lineage>
        <taxon>unclassified sequences</taxon>
        <taxon>metagenomes</taxon>
        <taxon>ecological metagenomes</taxon>
    </lineage>
</organism>
<reference evidence="1" key="1">
    <citation type="journal article" date="2015" name="Nature">
        <title>Complex archaea that bridge the gap between prokaryotes and eukaryotes.</title>
        <authorList>
            <person name="Spang A."/>
            <person name="Saw J.H."/>
            <person name="Jorgensen S.L."/>
            <person name="Zaremba-Niedzwiedzka K."/>
            <person name="Martijn J."/>
            <person name="Lind A.E."/>
            <person name="van Eijk R."/>
            <person name="Schleper C."/>
            <person name="Guy L."/>
            <person name="Ettema T.J."/>
        </authorList>
    </citation>
    <scope>NUCLEOTIDE SEQUENCE</scope>
</reference>
<evidence type="ECO:0000313" key="1">
    <source>
        <dbReference type="EMBL" id="KKM72971.1"/>
    </source>
</evidence>
<sequence length="354" mass="41635">MAIVHFESVPFRDIYGDKNGVIDGDFNEQSLSEHLIEYWVSYVECHHCPRGNTCKFAIPHHKWEWKKLEIQCGVKSEFIKNFVALTFDEYLEAENHVQERLLSATFYLSEYTMISEQQIGWTIDDEWLKNLGTYGKAFLGNIVHLREKLTYAAQDLSYIPNLYSRKPILLVEGQSEKAFIDKLRESHNSWFTDLRTEVYGGNGNAHPRRIQMRLDKYVEDGYTCYMQGDKDGNEKGSFERLIKHNTVEEKNTFLFDFDFESAIPRKLLFLALQNLDLLLDVDIKAFLMQIDHESSICTQIKSVFDVNLEPYKVQLADEIGWIFNNSEFHWYQDKDGFMEETELGRFLDFVIKMK</sequence>
<accession>A0A0F9KE76</accession>
<comment type="caution">
    <text evidence="1">The sequence shown here is derived from an EMBL/GenBank/DDBJ whole genome shotgun (WGS) entry which is preliminary data.</text>
</comment>
<proteinExistence type="predicted"/>
<dbReference type="EMBL" id="LAZR01009377">
    <property type="protein sequence ID" value="KKM72971.1"/>
    <property type="molecule type" value="Genomic_DNA"/>
</dbReference>
<protein>
    <submittedName>
        <fullName evidence="1">Uncharacterized protein</fullName>
    </submittedName>
</protein>
<dbReference type="AlphaFoldDB" id="A0A0F9KE76"/>
<gene>
    <name evidence="1" type="ORF">LCGC14_1415170</name>
</gene>
<name>A0A0F9KE76_9ZZZZ</name>